<protein>
    <submittedName>
        <fullName evidence="6">ChbG/HpnK family deacetylase</fullName>
    </submittedName>
</protein>
<dbReference type="PANTHER" id="PTHR31609:SF1">
    <property type="entry name" value="CARBOHYDRATE DEACETYLASE"/>
    <property type="match status" value="1"/>
</dbReference>
<reference evidence="6 7" key="1">
    <citation type="journal article" date="2019" name="Antonie Van Leeuwenhoek">
        <title>Description of 'Ca. Methylobacter oryzae' KRF1, a novel species from the environmentally important Methylobacter clade 2.</title>
        <authorList>
            <person name="Khatri K."/>
            <person name="Mohite J.A."/>
            <person name="Pandit P.S."/>
            <person name="Bahulikar R."/>
            <person name="Rahalkar M.C."/>
        </authorList>
    </citation>
    <scope>NUCLEOTIDE SEQUENCE [LARGE SCALE GENOMIC DNA]</scope>
    <source>
        <strain evidence="6 7">KRF1</strain>
    </source>
</reference>
<accession>A0ABY3C9J3</accession>
<dbReference type="RefSeq" id="WP_127027453.1">
    <property type="nucleotide sequence ID" value="NZ_RYFG02000116.1"/>
</dbReference>
<evidence type="ECO:0000256" key="4">
    <source>
        <dbReference type="ARBA" id="ARBA00022842"/>
    </source>
</evidence>
<keyword evidence="4" id="KW-0460">Magnesium</keyword>
<comment type="cofactor">
    <cofactor evidence="1">
        <name>Mg(2+)</name>
        <dbReference type="ChEBI" id="CHEBI:18420"/>
    </cofactor>
</comment>
<evidence type="ECO:0000256" key="1">
    <source>
        <dbReference type="ARBA" id="ARBA00001946"/>
    </source>
</evidence>
<dbReference type="EMBL" id="RYFG02000116">
    <property type="protein sequence ID" value="TRW90765.1"/>
    <property type="molecule type" value="Genomic_DNA"/>
</dbReference>
<dbReference type="Pfam" id="PF04794">
    <property type="entry name" value="YdjC"/>
    <property type="match status" value="1"/>
</dbReference>
<dbReference type="PANTHER" id="PTHR31609">
    <property type="entry name" value="YDJC DEACETYLASE FAMILY MEMBER"/>
    <property type="match status" value="1"/>
</dbReference>
<keyword evidence="5" id="KW-0119">Carbohydrate metabolism</keyword>
<evidence type="ECO:0000256" key="2">
    <source>
        <dbReference type="ARBA" id="ARBA00022723"/>
    </source>
</evidence>
<keyword evidence="2" id="KW-0479">Metal-binding</keyword>
<evidence type="ECO:0000313" key="6">
    <source>
        <dbReference type="EMBL" id="TRW90765.1"/>
    </source>
</evidence>
<comment type="caution">
    <text evidence="6">The sequence shown here is derived from an EMBL/GenBank/DDBJ whole genome shotgun (WGS) entry which is preliminary data.</text>
</comment>
<gene>
    <name evidence="6" type="ORF">EKO24_018380</name>
</gene>
<proteinExistence type="predicted"/>
<dbReference type="Proteomes" id="UP000733744">
    <property type="component" value="Unassembled WGS sequence"/>
</dbReference>
<name>A0ABY3C9J3_9GAMM</name>
<dbReference type="InterPro" id="IPR006879">
    <property type="entry name" value="YdjC-like"/>
</dbReference>
<keyword evidence="3" id="KW-0378">Hydrolase</keyword>
<dbReference type="InterPro" id="IPR011330">
    <property type="entry name" value="Glyco_hydro/deAcase_b/a-brl"/>
</dbReference>
<organism evidence="6 7">
    <name type="scientific">Candidatus Methylobacter oryzae</name>
    <dbReference type="NCBI Taxonomy" id="2497749"/>
    <lineage>
        <taxon>Bacteria</taxon>
        <taxon>Pseudomonadati</taxon>
        <taxon>Pseudomonadota</taxon>
        <taxon>Gammaproteobacteria</taxon>
        <taxon>Methylococcales</taxon>
        <taxon>Methylococcaceae</taxon>
        <taxon>Methylobacter</taxon>
    </lineage>
</organism>
<evidence type="ECO:0000313" key="7">
    <source>
        <dbReference type="Proteomes" id="UP000733744"/>
    </source>
</evidence>
<sequence length="297" mass="33772">MTDFNPFLKKLGYSADDRVVIFHADDVGMCQATVSAFKQLIEQQVLNSGAAMVPCSWFPSAASYCREFPNTDLGVHMTFTSEWKSYRWRPLSTSHPESGLIDSEGYFFSTTDAVHKNGIAKFIEGEVAAQINLALAAGVDVSHIDMHMGAMLHPNFLPAYLQAGRTHRIPMLAYRMSEEKLQKWNNPQLAAKIKQILAELEEQGFPIIDHFYQTDLSRPETRMDEIDHVLKTLEPGLTHFIIHPAHDTPELRAITTDWAGRVADYHALEQDGFLKCLNKYNIQRIGYRELRDVMRSQ</sequence>
<dbReference type="CDD" id="cd10802">
    <property type="entry name" value="YdjC_TTHB029_like"/>
    <property type="match status" value="1"/>
</dbReference>
<evidence type="ECO:0000256" key="5">
    <source>
        <dbReference type="ARBA" id="ARBA00023277"/>
    </source>
</evidence>
<dbReference type="SUPFAM" id="SSF88713">
    <property type="entry name" value="Glycoside hydrolase/deacetylase"/>
    <property type="match status" value="1"/>
</dbReference>
<evidence type="ECO:0000256" key="3">
    <source>
        <dbReference type="ARBA" id="ARBA00022801"/>
    </source>
</evidence>
<dbReference type="Gene3D" id="3.20.20.370">
    <property type="entry name" value="Glycoside hydrolase/deacetylase"/>
    <property type="match status" value="1"/>
</dbReference>
<keyword evidence="7" id="KW-1185">Reference proteome</keyword>